<reference evidence="1 2" key="1">
    <citation type="journal article" date="2016" name="Nat. Commun.">
        <title>Thousands of microbial genomes shed light on interconnected biogeochemical processes in an aquifer system.</title>
        <authorList>
            <person name="Anantharaman K."/>
            <person name="Brown C.T."/>
            <person name="Hug L.A."/>
            <person name="Sharon I."/>
            <person name="Castelle C.J."/>
            <person name="Probst A.J."/>
            <person name="Thomas B.C."/>
            <person name="Singh A."/>
            <person name="Wilkins M.J."/>
            <person name="Karaoz U."/>
            <person name="Brodie E.L."/>
            <person name="Williams K.H."/>
            <person name="Hubbard S.S."/>
            <person name="Banfield J.F."/>
        </authorList>
    </citation>
    <scope>NUCLEOTIDE SEQUENCE [LARGE SCALE GENOMIC DNA]</scope>
</reference>
<gene>
    <name evidence="1" type="ORF">A2257_04135</name>
</gene>
<organism evidence="1 2">
    <name type="scientific">Candidatus Falkowbacteria bacterium RIFOXYA2_FULL_38_12</name>
    <dbReference type="NCBI Taxonomy" id="1797993"/>
    <lineage>
        <taxon>Bacteria</taxon>
        <taxon>Candidatus Falkowiibacteriota</taxon>
    </lineage>
</organism>
<name>A0A1F5S2N2_9BACT</name>
<sequence length="450" mass="52153">MKGEKNNNGKAWIVSVDMGYGHQRAAYPLKRFAYGGKIVNASNYPGMPKKDHKIWQDSRKFYEFVSRFKKVPFFGELAFDLYDKVQEIPSFYPKRDLSKTNFQQREIFSLIKKRQWGKHFIERLDKKPLPLITTFFIPAFMAEVWGYSGDIYCVICDADISRAWVSLTPSKSRIRYLASNYRVVERLKLYGIKTENIFLTGFPLPEENIGGESLDILKHDLAERLIHLDPENAFIQKYKLTIAERLGKKWPHSKSNRPPTITFAVGGAGAQRELGVQIVKNLSSKIKTNEIKIVLVAGIRNEINQYFRENVRSIGLGRYLDKNIKIIFANSKDEYFKKFNKALRETDILWTKPSELSFYTALGLPIIMSTPIGSQEKFNRKWLMSIGSGTDQEDVQYVNEWLFDWMKSGFFARLAMQGFLEGGKYGAYNIEKIIKHKTKEMKTLKAILQY</sequence>
<evidence type="ECO:0000313" key="1">
    <source>
        <dbReference type="EMBL" id="OGF20521.1"/>
    </source>
</evidence>
<comment type="caution">
    <text evidence="1">The sequence shown here is derived from an EMBL/GenBank/DDBJ whole genome shotgun (WGS) entry which is preliminary data.</text>
</comment>
<dbReference type="AlphaFoldDB" id="A0A1F5S2N2"/>
<accession>A0A1F5S2N2</accession>
<evidence type="ECO:0008006" key="3">
    <source>
        <dbReference type="Google" id="ProtNLM"/>
    </source>
</evidence>
<dbReference type="EMBL" id="MFGA01000023">
    <property type="protein sequence ID" value="OGF20521.1"/>
    <property type="molecule type" value="Genomic_DNA"/>
</dbReference>
<dbReference type="Proteomes" id="UP000177407">
    <property type="component" value="Unassembled WGS sequence"/>
</dbReference>
<protein>
    <recommendedName>
        <fullName evidence="3">Glycosyl transferase family 28 C-terminal domain-containing protein</fullName>
    </recommendedName>
</protein>
<evidence type="ECO:0000313" key="2">
    <source>
        <dbReference type="Proteomes" id="UP000177407"/>
    </source>
</evidence>
<proteinExistence type="predicted"/>